<evidence type="ECO:0000313" key="1">
    <source>
        <dbReference type="EMBL" id="MBW0491373.1"/>
    </source>
</evidence>
<proteinExistence type="predicted"/>
<dbReference type="AlphaFoldDB" id="A0A9Q3CWS4"/>
<accession>A0A9Q3CWS4</accession>
<reference evidence="1" key="1">
    <citation type="submission" date="2021-03" db="EMBL/GenBank/DDBJ databases">
        <title>Draft genome sequence of rust myrtle Austropuccinia psidii MF-1, a brazilian biotype.</title>
        <authorList>
            <person name="Quecine M.C."/>
            <person name="Pachon D.M.R."/>
            <person name="Bonatelli M.L."/>
            <person name="Correr F.H."/>
            <person name="Franceschini L.M."/>
            <person name="Leite T.F."/>
            <person name="Margarido G.R.A."/>
            <person name="Almeida C.A."/>
            <person name="Ferrarezi J.A."/>
            <person name="Labate C.A."/>
        </authorList>
    </citation>
    <scope>NUCLEOTIDE SEQUENCE</scope>
    <source>
        <strain evidence="1">MF-1</strain>
    </source>
</reference>
<protein>
    <submittedName>
        <fullName evidence="1">Uncharacterized protein</fullName>
    </submittedName>
</protein>
<evidence type="ECO:0000313" key="2">
    <source>
        <dbReference type="Proteomes" id="UP000765509"/>
    </source>
</evidence>
<organism evidence="1 2">
    <name type="scientific">Austropuccinia psidii MF-1</name>
    <dbReference type="NCBI Taxonomy" id="1389203"/>
    <lineage>
        <taxon>Eukaryota</taxon>
        <taxon>Fungi</taxon>
        <taxon>Dikarya</taxon>
        <taxon>Basidiomycota</taxon>
        <taxon>Pucciniomycotina</taxon>
        <taxon>Pucciniomycetes</taxon>
        <taxon>Pucciniales</taxon>
        <taxon>Sphaerophragmiaceae</taxon>
        <taxon>Austropuccinia</taxon>
    </lineage>
</organism>
<dbReference type="Proteomes" id="UP000765509">
    <property type="component" value="Unassembled WGS sequence"/>
</dbReference>
<dbReference type="EMBL" id="AVOT02011054">
    <property type="protein sequence ID" value="MBW0491373.1"/>
    <property type="molecule type" value="Genomic_DNA"/>
</dbReference>
<comment type="caution">
    <text evidence="1">The sequence shown here is derived from an EMBL/GenBank/DDBJ whole genome shotgun (WGS) entry which is preliminary data.</text>
</comment>
<keyword evidence="2" id="KW-1185">Reference proteome</keyword>
<name>A0A9Q3CWS4_9BASI</name>
<sequence length="251" mass="28475">MAYQILITAIFSSETCQLFITFLDSEQVICTTQINIAEDRGTTENSKKLIHRRNRILVLPSNRIEFAVINTQMEATIFLFDKEDSTPVEEELGKMKHISTFSEMCGEEEVSLLLPWRIHPSTGDKQKEQPSSRFLFLLALPLHPTTPPGSHDKMKGEEFIILNLYSIKNNGACPSAENYSSSFDLSLKNLEDEKNFTLRLLDSSRDNDSLNFATHGTWYQALGEYPLSLDKSKFLKDGRPTNPKYGMAIPS</sequence>
<gene>
    <name evidence="1" type="ORF">O181_031088</name>
</gene>